<sequence length="159" mass="18588">MAIPLNKTSQYRPNLSNLMSLCDVNYMMLLRLLADKEKVGEKRSFFISDFLTYSLEVNEVTRYTSLVTMTQDSSIGREKLSNNSLFTDYLRPTMVIRLYHDARMAEVISNQGIKQVKPRYDYPNQAMHLPDEKQQINLFLKEWLQLSLQLGQSRLLTID</sequence>
<name>A0ABU3A0B3_9GAMM</name>
<evidence type="ECO:0000313" key="1">
    <source>
        <dbReference type="EMBL" id="MDT0603623.1"/>
    </source>
</evidence>
<accession>A0ABU3A0B3</accession>
<keyword evidence="2" id="KW-1185">Reference proteome</keyword>
<dbReference type="Pfam" id="PF06853">
    <property type="entry name" value="DUF1249"/>
    <property type="match status" value="1"/>
</dbReference>
<organism evidence="1 2">
    <name type="scientific">Thalassotalea castellviae</name>
    <dbReference type="NCBI Taxonomy" id="3075612"/>
    <lineage>
        <taxon>Bacteria</taxon>
        <taxon>Pseudomonadati</taxon>
        <taxon>Pseudomonadota</taxon>
        <taxon>Gammaproteobacteria</taxon>
        <taxon>Alteromonadales</taxon>
        <taxon>Colwelliaceae</taxon>
        <taxon>Thalassotalea</taxon>
    </lineage>
</organism>
<proteinExistence type="predicted"/>
<evidence type="ECO:0000313" key="2">
    <source>
        <dbReference type="Proteomes" id="UP001266357"/>
    </source>
</evidence>
<reference evidence="1 2" key="1">
    <citation type="submission" date="2023-09" db="EMBL/GenBank/DDBJ databases">
        <authorList>
            <person name="Rey-Velasco X."/>
        </authorList>
    </citation>
    <scope>NUCLEOTIDE SEQUENCE [LARGE SCALE GENOMIC DNA]</scope>
    <source>
        <strain evidence="1 2">W431</strain>
    </source>
</reference>
<dbReference type="RefSeq" id="WP_311580121.1">
    <property type="nucleotide sequence ID" value="NZ_JAVRIF010000003.1"/>
</dbReference>
<dbReference type="EMBL" id="JAVRIF010000003">
    <property type="protein sequence ID" value="MDT0603623.1"/>
    <property type="molecule type" value="Genomic_DNA"/>
</dbReference>
<protein>
    <submittedName>
        <fullName evidence="1">DUF1249 domain-containing protein</fullName>
    </submittedName>
</protein>
<gene>
    <name evidence="1" type="ORF">RM573_08445</name>
</gene>
<comment type="caution">
    <text evidence="1">The sequence shown here is derived from an EMBL/GenBank/DDBJ whole genome shotgun (WGS) entry which is preliminary data.</text>
</comment>
<dbReference type="InterPro" id="IPR009659">
    <property type="entry name" value="DUF1249"/>
</dbReference>
<dbReference type="PANTHER" id="PTHR38774:SF1">
    <property type="entry name" value="CYTOPLASMIC PROTEIN"/>
    <property type="match status" value="1"/>
</dbReference>
<dbReference type="Proteomes" id="UP001266357">
    <property type="component" value="Unassembled WGS sequence"/>
</dbReference>
<dbReference type="PANTHER" id="PTHR38774">
    <property type="entry name" value="CYTOPLASMIC PROTEIN-RELATED"/>
    <property type="match status" value="1"/>
</dbReference>